<evidence type="ECO:0000313" key="9">
    <source>
        <dbReference type="EMBL" id="GGF87424.1"/>
    </source>
</evidence>
<name>A0A917CH43_9GAMM</name>
<dbReference type="PANTHER" id="PTHR11910">
    <property type="entry name" value="ATP SYNTHASE DELTA CHAIN"/>
    <property type="match status" value="1"/>
</dbReference>
<comment type="function">
    <text evidence="8">F(1)F(0) ATP synthase produces ATP from ADP in the presence of a proton or sodium gradient. F-type ATPases consist of two structural domains, F(1) containing the extramembraneous catalytic core and F(0) containing the membrane proton channel, linked together by a central stalk and a peripheral stalk. During catalysis, ATP synthesis in the catalytic domain of F(1) is coupled via a rotary mechanism of the central stalk subunits to proton translocation.</text>
</comment>
<dbReference type="InterPro" id="IPR026015">
    <property type="entry name" value="ATP_synth_OSCP/delta_N_sf"/>
</dbReference>
<dbReference type="HAMAP" id="MF_01416">
    <property type="entry name" value="ATP_synth_delta_bact"/>
    <property type="match status" value="1"/>
</dbReference>
<keyword evidence="10" id="KW-1185">Reference proteome</keyword>
<proteinExistence type="inferred from homology"/>
<keyword evidence="4 8" id="KW-0406">Ion transport</keyword>
<keyword evidence="2 8" id="KW-0813">Transport</keyword>
<evidence type="ECO:0000256" key="4">
    <source>
        <dbReference type="ARBA" id="ARBA00023065"/>
    </source>
</evidence>
<keyword evidence="6 8" id="KW-0139">CF(1)</keyword>
<evidence type="ECO:0000313" key="10">
    <source>
        <dbReference type="Proteomes" id="UP000605253"/>
    </source>
</evidence>
<reference evidence="9" key="2">
    <citation type="submission" date="2020-09" db="EMBL/GenBank/DDBJ databases">
        <authorList>
            <person name="Sun Q."/>
            <person name="Zhou Y."/>
        </authorList>
    </citation>
    <scope>NUCLEOTIDE SEQUENCE</scope>
    <source>
        <strain evidence="9">CGMCC 1.12181</strain>
    </source>
</reference>
<dbReference type="NCBIfam" id="TIGR01145">
    <property type="entry name" value="ATP_synt_delta"/>
    <property type="match status" value="1"/>
</dbReference>
<protein>
    <recommendedName>
        <fullName evidence="8">ATP synthase subunit delta</fullName>
    </recommendedName>
    <alternativeName>
        <fullName evidence="8">ATP synthase F(1) sector subunit delta</fullName>
    </alternativeName>
    <alternativeName>
        <fullName evidence="8">F-type ATPase subunit delta</fullName>
        <shortName evidence="8">F-ATPase subunit delta</shortName>
    </alternativeName>
</protein>
<evidence type="ECO:0000256" key="3">
    <source>
        <dbReference type="ARBA" id="ARBA00022781"/>
    </source>
</evidence>
<reference evidence="9" key="1">
    <citation type="journal article" date="2014" name="Int. J. Syst. Evol. Microbiol.">
        <title>Complete genome sequence of Corynebacterium casei LMG S-19264T (=DSM 44701T), isolated from a smear-ripened cheese.</title>
        <authorList>
            <consortium name="US DOE Joint Genome Institute (JGI-PGF)"/>
            <person name="Walter F."/>
            <person name="Albersmeier A."/>
            <person name="Kalinowski J."/>
            <person name="Ruckert C."/>
        </authorList>
    </citation>
    <scope>NUCLEOTIDE SEQUENCE</scope>
    <source>
        <strain evidence="9">CGMCC 1.12181</strain>
    </source>
</reference>
<dbReference type="InterPro" id="IPR000711">
    <property type="entry name" value="ATPase_OSCP/dsu"/>
</dbReference>
<dbReference type="Pfam" id="PF00213">
    <property type="entry name" value="OSCP"/>
    <property type="match status" value="1"/>
</dbReference>
<dbReference type="GO" id="GO:0005886">
    <property type="term" value="C:plasma membrane"/>
    <property type="evidence" value="ECO:0007669"/>
    <property type="project" value="UniProtKB-SubCell"/>
</dbReference>
<accession>A0A917CH43</accession>
<keyword evidence="7 8" id="KW-0066">ATP synthesis</keyword>
<evidence type="ECO:0000256" key="7">
    <source>
        <dbReference type="ARBA" id="ARBA00023310"/>
    </source>
</evidence>
<dbReference type="AlphaFoldDB" id="A0A917CH43"/>
<evidence type="ECO:0000256" key="6">
    <source>
        <dbReference type="ARBA" id="ARBA00023196"/>
    </source>
</evidence>
<sequence>MSELITLARPYAKAAYEFAKSVDQVSQWQKQLAVAAGLADHDDVATIFTDPDVTDQQLVDLIIGDTKDSHYENFIRLMIENDRLPLLPDVAELYQHYYEQDSGALSVQVQSAAPLSEDQQQRLTAALSRRTGKDITLSIEVDASLLGGAKIHCGDLVIDGTLSGKIERLKTELFN</sequence>
<dbReference type="PRINTS" id="PR00125">
    <property type="entry name" value="ATPASEDELTA"/>
</dbReference>
<evidence type="ECO:0000256" key="8">
    <source>
        <dbReference type="HAMAP-Rule" id="MF_01416"/>
    </source>
</evidence>
<organism evidence="9 10">
    <name type="scientific">Marinicella pacifica</name>
    <dbReference type="NCBI Taxonomy" id="1171543"/>
    <lineage>
        <taxon>Bacteria</taxon>
        <taxon>Pseudomonadati</taxon>
        <taxon>Pseudomonadota</taxon>
        <taxon>Gammaproteobacteria</taxon>
        <taxon>Lysobacterales</taxon>
        <taxon>Marinicellaceae</taxon>
        <taxon>Marinicella</taxon>
    </lineage>
</organism>
<dbReference type="SUPFAM" id="SSF47928">
    <property type="entry name" value="N-terminal domain of the delta subunit of the F1F0-ATP synthase"/>
    <property type="match status" value="1"/>
</dbReference>
<dbReference type="NCBIfam" id="NF004402">
    <property type="entry name" value="PRK05758.2-2"/>
    <property type="match status" value="1"/>
</dbReference>
<gene>
    <name evidence="8 9" type="primary">atpH</name>
    <name evidence="9" type="ORF">GCM10011365_05610</name>
</gene>
<keyword evidence="3 8" id="KW-0375">Hydrogen ion transport</keyword>
<dbReference type="PROSITE" id="PS00389">
    <property type="entry name" value="ATPASE_DELTA"/>
    <property type="match status" value="1"/>
</dbReference>
<evidence type="ECO:0000256" key="2">
    <source>
        <dbReference type="ARBA" id="ARBA00022448"/>
    </source>
</evidence>
<dbReference type="Proteomes" id="UP000605253">
    <property type="component" value="Unassembled WGS sequence"/>
</dbReference>
<dbReference type="InterPro" id="IPR020781">
    <property type="entry name" value="ATPase_OSCP/d_CS"/>
</dbReference>
<comment type="caution">
    <text evidence="9">The sequence shown here is derived from an EMBL/GenBank/DDBJ whole genome shotgun (WGS) entry which is preliminary data.</text>
</comment>
<evidence type="ECO:0000256" key="1">
    <source>
        <dbReference type="ARBA" id="ARBA00004370"/>
    </source>
</evidence>
<dbReference type="RefSeq" id="WP_188364157.1">
    <property type="nucleotide sequence ID" value="NZ_BAABJF010000032.1"/>
</dbReference>
<dbReference type="Gene3D" id="1.10.520.20">
    <property type="entry name" value="N-terminal domain of the delta subunit of the F1F0-ATP synthase"/>
    <property type="match status" value="1"/>
</dbReference>
<comment type="function">
    <text evidence="8">This protein is part of the stalk that links CF(0) to CF(1). It either transmits conformational changes from CF(0) to CF(1) or is implicated in proton conduction.</text>
</comment>
<comment type="similarity">
    <text evidence="8">Belongs to the ATPase delta chain family.</text>
</comment>
<dbReference type="GO" id="GO:0046933">
    <property type="term" value="F:proton-transporting ATP synthase activity, rotational mechanism"/>
    <property type="evidence" value="ECO:0007669"/>
    <property type="project" value="UniProtKB-UniRule"/>
</dbReference>
<dbReference type="GO" id="GO:0045259">
    <property type="term" value="C:proton-transporting ATP synthase complex"/>
    <property type="evidence" value="ECO:0007669"/>
    <property type="project" value="UniProtKB-KW"/>
</dbReference>
<evidence type="ECO:0000256" key="5">
    <source>
        <dbReference type="ARBA" id="ARBA00023136"/>
    </source>
</evidence>
<dbReference type="EMBL" id="BMEO01000002">
    <property type="protein sequence ID" value="GGF87424.1"/>
    <property type="molecule type" value="Genomic_DNA"/>
</dbReference>
<keyword evidence="5 8" id="KW-0472">Membrane</keyword>
<keyword evidence="8" id="KW-1003">Cell membrane</keyword>
<comment type="subcellular location">
    <subcellularLocation>
        <location evidence="8">Cell membrane</location>
        <topology evidence="8">Peripheral membrane protein</topology>
    </subcellularLocation>
    <subcellularLocation>
        <location evidence="1">Membrane</location>
    </subcellularLocation>
</comment>